<evidence type="ECO:0008006" key="6">
    <source>
        <dbReference type="Google" id="ProtNLM"/>
    </source>
</evidence>
<dbReference type="PANTHER" id="PTHR22838:SF23">
    <property type="entry name" value="WD REPEAT-CONTAINING PROTEIN WDS HOMOLOG"/>
    <property type="match status" value="1"/>
</dbReference>
<comment type="caution">
    <text evidence="4">The sequence shown here is derived from an EMBL/GenBank/DDBJ whole genome shotgun (WGS) entry which is preliminary data.</text>
</comment>
<dbReference type="PROSITE" id="PS50896">
    <property type="entry name" value="LISH"/>
    <property type="match status" value="1"/>
</dbReference>
<sequence length="519" mass="60145">MADESTQEVELIGRHGLIKKHELVRVIIQCLYSLGFNISASQLEQESNVSRKNSQFTVLESLIMEGNWQESIRFLVEEMKGQIKSIEDRASVLQNILGQCILEYAERGDYASGLRFLRRDYSEFGVLKRRIDRLGMELLFRDDRMRELSHMRRELVYALEITLPPPFAVSDRRLEKLVELSVYSQTFFCRYHNTRDAISLYQDHYCPNEDHIPTQTIQVLNSHENEVLFVQFSHNGAFLASASRDCTAIIWKVPEQGNLTVERTLRGHENPVYFLSWSPDDTMLATCGEETLNLWDVETGVRRFSFQPRVPILSSCAWFPDSTRIVFGSCGPRKCIYRLKINENRLTRWVRTNKPTITDLAITPDGENFICVFSQEYNSYIIIWNQRRHTKFVISEMSPITSVCVSADSLWLLVNLSGHEIHLWNVAGSFGEPYKRLHRTQIKFVIHSCFGLDARFFASGSEDSQVYIWHTESPEPIKILRGHLMVVNCVSWNQRRPEMLASASDDKTIRIWMAASHIN</sequence>
<dbReference type="PROSITE" id="PS50082">
    <property type="entry name" value="WD_REPEATS_2"/>
    <property type="match status" value="4"/>
</dbReference>
<dbReference type="InterPro" id="IPR036322">
    <property type="entry name" value="WD40_repeat_dom_sf"/>
</dbReference>
<dbReference type="Pfam" id="PF00400">
    <property type="entry name" value="WD40"/>
    <property type="match status" value="4"/>
</dbReference>
<dbReference type="SMART" id="SM00320">
    <property type="entry name" value="WD40"/>
    <property type="match status" value="6"/>
</dbReference>
<dbReference type="CDD" id="cd00200">
    <property type="entry name" value="WD40"/>
    <property type="match status" value="1"/>
</dbReference>
<evidence type="ECO:0000256" key="3">
    <source>
        <dbReference type="PROSITE-ProRule" id="PRU00221"/>
    </source>
</evidence>
<keyword evidence="5" id="KW-1185">Reference proteome</keyword>
<feature type="repeat" description="WD" evidence="3">
    <location>
        <begin position="265"/>
        <end position="305"/>
    </location>
</feature>
<dbReference type="AlphaFoldDB" id="A0A4S4E0Q6"/>
<dbReference type="InterPro" id="IPR006594">
    <property type="entry name" value="LisH"/>
</dbReference>
<keyword evidence="1 3" id="KW-0853">WD repeat</keyword>
<feature type="repeat" description="WD" evidence="3">
    <location>
        <begin position="453"/>
        <end position="479"/>
    </location>
</feature>
<proteinExistence type="predicted"/>
<feature type="repeat" description="WD" evidence="3">
    <location>
        <begin position="220"/>
        <end position="261"/>
    </location>
</feature>
<dbReference type="InterPro" id="IPR015943">
    <property type="entry name" value="WD40/YVTN_repeat-like_dom_sf"/>
</dbReference>
<organism evidence="4 5">
    <name type="scientific">Camellia sinensis var. sinensis</name>
    <name type="common">China tea</name>
    <dbReference type="NCBI Taxonomy" id="542762"/>
    <lineage>
        <taxon>Eukaryota</taxon>
        <taxon>Viridiplantae</taxon>
        <taxon>Streptophyta</taxon>
        <taxon>Embryophyta</taxon>
        <taxon>Tracheophyta</taxon>
        <taxon>Spermatophyta</taxon>
        <taxon>Magnoliopsida</taxon>
        <taxon>eudicotyledons</taxon>
        <taxon>Gunneridae</taxon>
        <taxon>Pentapetalae</taxon>
        <taxon>asterids</taxon>
        <taxon>Ericales</taxon>
        <taxon>Theaceae</taxon>
        <taxon>Camellia</taxon>
    </lineage>
</organism>
<dbReference type="EMBL" id="SDRB02008956">
    <property type="protein sequence ID" value="THG08934.1"/>
    <property type="molecule type" value="Genomic_DNA"/>
</dbReference>
<protein>
    <recommendedName>
        <fullName evidence="6">CTLH domain-containing protein</fullName>
    </recommendedName>
</protein>
<dbReference type="SMR" id="A0A4S4E0Q6"/>
<evidence type="ECO:0000313" key="4">
    <source>
        <dbReference type="EMBL" id="THG08934.1"/>
    </source>
</evidence>
<keyword evidence="2" id="KW-0677">Repeat</keyword>
<name>A0A4S4E0Q6_CAMSN</name>
<gene>
    <name evidence="4" type="ORF">TEA_003509</name>
</gene>
<dbReference type="SUPFAM" id="SSF50978">
    <property type="entry name" value="WD40 repeat-like"/>
    <property type="match status" value="1"/>
</dbReference>
<dbReference type="PANTHER" id="PTHR22838">
    <property type="entry name" value="WD REPEAT PROTEIN 26-RELATED"/>
    <property type="match status" value="1"/>
</dbReference>
<evidence type="ECO:0000256" key="1">
    <source>
        <dbReference type="ARBA" id="ARBA00022574"/>
    </source>
</evidence>
<dbReference type="InterPro" id="IPR001680">
    <property type="entry name" value="WD40_rpt"/>
</dbReference>
<dbReference type="Gene3D" id="2.130.10.10">
    <property type="entry name" value="YVTN repeat-like/Quinoprotein amine dehydrogenase"/>
    <property type="match status" value="2"/>
</dbReference>
<dbReference type="Proteomes" id="UP000306102">
    <property type="component" value="Unassembled WGS sequence"/>
</dbReference>
<evidence type="ECO:0000256" key="2">
    <source>
        <dbReference type="ARBA" id="ARBA00022737"/>
    </source>
</evidence>
<reference evidence="4 5" key="1">
    <citation type="journal article" date="2018" name="Proc. Natl. Acad. Sci. U.S.A.">
        <title>Draft genome sequence of Camellia sinensis var. sinensis provides insights into the evolution of the tea genome and tea quality.</title>
        <authorList>
            <person name="Wei C."/>
            <person name="Yang H."/>
            <person name="Wang S."/>
            <person name="Zhao J."/>
            <person name="Liu C."/>
            <person name="Gao L."/>
            <person name="Xia E."/>
            <person name="Lu Y."/>
            <person name="Tai Y."/>
            <person name="She G."/>
            <person name="Sun J."/>
            <person name="Cao H."/>
            <person name="Tong W."/>
            <person name="Gao Q."/>
            <person name="Li Y."/>
            <person name="Deng W."/>
            <person name="Jiang X."/>
            <person name="Wang W."/>
            <person name="Chen Q."/>
            <person name="Zhang S."/>
            <person name="Li H."/>
            <person name="Wu J."/>
            <person name="Wang P."/>
            <person name="Li P."/>
            <person name="Shi C."/>
            <person name="Zheng F."/>
            <person name="Jian J."/>
            <person name="Huang B."/>
            <person name="Shan D."/>
            <person name="Shi M."/>
            <person name="Fang C."/>
            <person name="Yue Y."/>
            <person name="Li F."/>
            <person name="Li D."/>
            <person name="Wei S."/>
            <person name="Han B."/>
            <person name="Jiang C."/>
            <person name="Yin Y."/>
            <person name="Xia T."/>
            <person name="Zhang Z."/>
            <person name="Bennetzen J.L."/>
            <person name="Zhao S."/>
            <person name="Wan X."/>
        </authorList>
    </citation>
    <scope>NUCLEOTIDE SEQUENCE [LARGE SCALE GENOMIC DNA]</scope>
    <source>
        <strain evidence="5">cv. Shuchazao</strain>
        <tissue evidence="4">Leaf</tissue>
    </source>
</reference>
<evidence type="ECO:0000313" key="5">
    <source>
        <dbReference type="Proteomes" id="UP000306102"/>
    </source>
</evidence>
<accession>A0A4S4E0Q6</accession>
<feature type="repeat" description="WD" evidence="3">
    <location>
        <begin position="480"/>
        <end position="512"/>
    </location>
</feature>
<dbReference type="PROSITE" id="PS50294">
    <property type="entry name" value="WD_REPEATS_REGION"/>
    <property type="match status" value="3"/>
</dbReference>
<dbReference type="Pfam" id="PF23627">
    <property type="entry name" value="LisH_WDR26"/>
    <property type="match status" value="1"/>
</dbReference>
<dbReference type="InterPro" id="IPR051350">
    <property type="entry name" value="WD_repeat-ST_regulator"/>
</dbReference>
<dbReference type="STRING" id="542762.A0A4S4E0Q6"/>